<dbReference type="SUPFAM" id="SSF46955">
    <property type="entry name" value="Putative DNA-binding domain"/>
    <property type="match status" value="1"/>
</dbReference>
<feature type="compositionally biased region" description="Polar residues" evidence="4">
    <location>
        <begin position="321"/>
        <end position="333"/>
    </location>
</feature>
<evidence type="ECO:0000256" key="3">
    <source>
        <dbReference type="ARBA" id="ARBA00038192"/>
    </source>
</evidence>
<comment type="subcellular location">
    <subcellularLocation>
        <location evidence="1">Nucleus</location>
    </subcellularLocation>
</comment>
<accession>A0A9N9RIX1</accession>
<gene>
    <name evidence="6" type="ORF">CHIRRI_LOCUS910</name>
</gene>
<feature type="compositionally biased region" description="Low complexity" evidence="4">
    <location>
        <begin position="530"/>
        <end position="546"/>
    </location>
</feature>
<protein>
    <recommendedName>
        <fullName evidence="5">SKI/SNO/DAC domain-containing protein</fullName>
    </recommendedName>
</protein>
<feature type="region of interest" description="Disordered" evidence="4">
    <location>
        <begin position="310"/>
        <end position="396"/>
    </location>
</feature>
<dbReference type="InterPro" id="IPR003380">
    <property type="entry name" value="SKI/SNO/DAC"/>
</dbReference>
<name>A0A9N9RIX1_9DIPT</name>
<keyword evidence="2" id="KW-0539">Nucleus</keyword>
<feature type="compositionally biased region" description="Basic and acidic residues" evidence="4">
    <location>
        <begin position="547"/>
        <end position="573"/>
    </location>
</feature>
<dbReference type="InterPro" id="IPR037000">
    <property type="entry name" value="Ski_DNA-bd_sf"/>
</dbReference>
<comment type="similarity">
    <text evidence="3">Belongs to the DACH/dachshund family.</text>
</comment>
<evidence type="ECO:0000256" key="4">
    <source>
        <dbReference type="SAM" id="MobiDB-lite"/>
    </source>
</evidence>
<dbReference type="FunFam" id="3.10.260.20:FF:000001">
    <property type="entry name" value="Dachshund homolog 1"/>
    <property type="match status" value="1"/>
</dbReference>
<dbReference type="PANTHER" id="PTHR12577:SF6">
    <property type="entry name" value="DACHSHUND, ISOFORM B"/>
    <property type="match status" value="1"/>
</dbReference>
<reference evidence="6" key="2">
    <citation type="submission" date="2022-10" db="EMBL/GenBank/DDBJ databases">
        <authorList>
            <consortium name="ENA_rothamsted_submissions"/>
            <consortium name="culmorum"/>
            <person name="King R."/>
        </authorList>
    </citation>
    <scope>NUCLEOTIDE SEQUENCE</scope>
</reference>
<dbReference type="CDD" id="cd21081">
    <property type="entry name" value="DHD_Dac"/>
    <property type="match status" value="1"/>
</dbReference>
<dbReference type="InterPro" id="IPR009061">
    <property type="entry name" value="DNA-bd_dom_put_sf"/>
</dbReference>
<dbReference type="GO" id="GO:0005667">
    <property type="term" value="C:transcription regulator complex"/>
    <property type="evidence" value="ECO:0007669"/>
    <property type="project" value="TreeGrafter"/>
</dbReference>
<dbReference type="InterPro" id="IPR052417">
    <property type="entry name" value="Dachshund_domain"/>
</dbReference>
<dbReference type="Pfam" id="PF02437">
    <property type="entry name" value="Ski_Sno_DHD"/>
    <property type="match status" value="1"/>
</dbReference>
<dbReference type="Proteomes" id="UP001153620">
    <property type="component" value="Chromosome 1"/>
</dbReference>
<keyword evidence="7" id="KW-1185">Reference proteome</keyword>
<feature type="compositionally biased region" description="Basic and acidic residues" evidence="4">
    <location>
        <begin position="334"/>
        <end position="349"/>
    </location>
</feature>
<feature type="compositionally biased region" description="Basic and acidic residues" evidence="4">
    <location>
        <begin position="310"/>
        <end position="320"/>
    </location>
</feature>
<evidence type="ECO:0000259" key="5">
    <source>
        <dbReference type="Pfam" id="PF02437"/>
    </source>
</evidence>
<sequence>MLPMMNQRLPLPPHHGLGLLNSFMHHASPLDLMTTAAHHHHHDHPPTRTYNTQPSFVPSDPTENECKIVEYRGQKVAAFIIGGETMLCLPQAFDLFLKNLVGGLHTVHSKLKRLDITPLVCTVEQIRLLRGLGALQPGVNRCKLLSSKHFDILYRDCTQARCLSVKPNENNRRGRPPKQGLPFDDYNDDEPEHGKKYRLDDKDTNSDTTQEDGNGKSKYPSLPSDYNPSAMHLNHIQFMQMNQHRLAQSNAIMGQELQAQHLQRAIEENNNKNSNLANLHRPNLWETCSASYESFVKNLERLRKEKLEENLENEKRRHSENGTPNESPILNLSKNRERSTSPEYNHRNDASSPGAESAENMDAHEERSDDMEVSENSPRSRSHTPQLGSMNNKMNYNPRDFSRPAPTIAFPSTEILLRNIQELLKVVLENSIQQERQLSFEKAELKMNALREREINSSLERRLSEEQKLRVLYQKRYNRDRKYRFKLQKQIEEEYEKHNRLEEILKKSGTTDTLKKLAEFLRDSKKMFNNNISTGNNNINNNSIKTTAKDDEKSDDEKPRLKDIVSNDTKESEISSPKSN</sequence>
<feature type="region of interest" description="Disordered" evidence="4">
    <location>
        <begin position="167"/>
        <end position="228"/>
    </location>
</feature>
<evidence type="ECO:0000256" key="1">
    <source>
        <dbReference type="ARBA" id="ARBA00004123"/>
    </source>
</evidence>
<evidence type="ECO:0000313" key="6">
    <source>
        <dbReference type="EMBL" id="CAG9797924.1"/>
    </source>
</evidence>
<dbReference type="EMBL" id="OU895877">
    <property type="protein sequence ID" value="CAG9797924.1"/>
    <property type="molecule type" value="Genomic_DNA"/>
</dbReference>
<feature type="compositionally biased region" description="Basic and acidic residues" evidence="4">
    <location>
        <begin position="192"/>
        <end position="205"/>
    </location>
</feature>
<feature type="domain" description="SKI/SNO/DAC" evidence="5">
    <location>
        <begin position="54"/>
        <end position="158"/>
    </location>
</feature>
<evidence type="ECO:0000313" key="7">
    <source>
        <dbReference type="Proteomes" id="UP001153620"/>
    </source>
</evidence>
<dbReference type="Gene3D" id="3.10.260.20">
    <property type="entry name" value="Ski"/>
    <property type="match status" value="1"/>
</dbReference>
<feature type="compositionally biased region" description="Polar residues" evidence="4">
    <location>
        <begin position="374"/>
        <end position="395"/>
    </location>
</feature>
<reference evidence="6" key="1">
    <citation type="submission" date="2022-01" db="EMBL/GenBank/DDBJ databases">
        <authorList>
            <person name="King R."/>
        </authorList>
    </citation>
    <scope>NUCLEOTIDE SEQUENCE</scope>
</reference>
<dbReference type="PANTHER" id="PTHR12577">
    <property type="entry name" value="DACHSHUND"/>
    <property type="match status" value="1"/>
</dbReference>
<dbReference type="AlphaFoldDB" id="A0A9N9RIX1"/>
<dbReference type="GO" id="GO:0005634">
    <property type="term" value="C:nucleus"/>
    <property type="evidence" value="ECO:0007669"/>
    <property type="project" value="UniProtKB-SubCell"/>
</dbReference>
<dbReference type="OrthoDB" id="7786175at2759"/>
<feature type="region of interest" description="Disordered" evidence="4">
    <location>
        <begin position="530"/>
        <end position="580"/>
    </location>
</feature>
<evidence type="ECO:0000256" key="2">
    <source>
        <dbReference type="ARBA" id="ARBA00023242"/>
    </source>
</evidence>
<dbReference type="GO" id="GO:0000981">
    <property type="term" value="F:DNA-binding transcription factor activity, RNA polymerase II-specific"/>
    <property type="evidence" value="ECO:0007669"/>
    <property type="project" value="TreeGrafter"/>
</dbReference>
<dbReference type="GO" id="GO:0000978">
    <property type="term" value="F:RNA polymerase II cis-regulatory region sequence-specific DNA binding"/>
    <property type="evidence" value="ECO:0007669"/>
    <property type="project" value="TreeGrafter"/>
</dbReference>
<organism evidence="6 7">
    <name type="scientific">Chironomus riparius</name>
    <dbReference type="NCBI Taxonomy" id="315576"/>
    <lineage>
        <taxon>Eukaryota</taxon>
        <taxon>Metazoa</taxon>
        <taxon>Ecdysozoa</taxon>
        <taxon>Arthropoda</taxon>
        <taxon>Hexapoda</taxon>
        <taxon>Insecta</taxon>
        <taxon>Pterygota</taxon>
        <taxon>Neoptera</taxon>
        <taxon>Endopterygota</taxon>
        <taxon>Diptera</taxon>
        <taxon>Nematocera</taxon>
        <taxon>Chironomoidea</taxon>
        <taxon>Chironomidae</taxon>
        <taxon>Chironominae</taxon>
        <taxon>Chironomus</taxon>
    </lineage>
</organism>
<proteinExistence type="inferred from homology"/>